<gene>
    <name evidence="2" type="ORF">WDJ50_03880</name>
</gene>
<evidence type="ECO:0000256" key="1">
    <source>
        <dbReference type="SAM" id="Phobius"/>
    </source>
</evidence>
<keyword evidence="1" id="KW-0472">Membrane</keyword>
<accession>A0AAU6Q4J1</accession>
<keyword evidence="1" id="KW-0812">Transmembrane</keyword>
<organism evidence="2">
    <name type="scientific">Deinococcus sp. VB142</name>
    <dbReference type="NCBI Taxonomy" id="3112952"/>
    <lineage>
        <taxon>Bacteria</taxon>
        <taxon>Thermotogati</taxon>
        <taxon>Deinococcota</taxon>
        <taxon>Deinococci</taxon>
        <taxon>Deinococcales</taxon>
        <taxon>Deinococcaceae</taxon>
        <taxon>Deinococcus</taxon>
    </lineage>
</organism>
<name>A0AAU6Q4J1_9DEIO</name>
<proteinExistence type="predicted"/>
<dbReference type="EMBL" id="CP149782">
    <property type="protein sequence ID" value="WYF45274.1"/>
    <property type="molecule type" value="Genomic_DNA"/>
</dbReference>
<evidence type="ECO:0000313" key="2">
    <source>
        <dbReference type="EMBL" id="WYF45274.1"/>
    </source>
</evidence>
<reference evidence="2" key="1">
    <citation type="submission" date="2024-03" db="EMBL/GenBank/DDBJ databases">
        <title>Deinococcus weizhi sp. nov., isolated from human skin.</title>
        <authorList>
            <person name="Wei Z."/>
            <person name="Tian F."/>
            <person name="Yang C."/>
            <person name="Xin L.T."/>
            <person name="Wen Z.J."/>
            <person name="Lan K.C."/>
            <person name="Yu L."/>
            <person name="Zhe W."/>
            <person name="Dan F.D."/>
            <person name="Jun W."/>
            <person name="Rui Z."/>
            <person name="Yong X.J."/>
            <person name="Ting Y."/>
            <person name="Wei X."/>
            <person name="Xu Z.G."/>
            <person name="Xin Z."/>
            <person name="Dong F.G."/>
            <person name="Ni X.M."/>
            <person name="Zheng M.G."/>
            <person name="Chun Y."/>
            <person name="Qian W.X."/>
        </authorList>
    </citation>
    <scope>NUCLEOTIDE SEQUENCE</scope>
    <source>
        <strain evidence="2">VB142</strain>
    </source>
</reference>
<evidence type="ECO:0008006" key="3">
    <source>
        <dbReference type="Google" id="ProtNLM"/>
    </source>
</evidence>
<feature type="transmembrane region" description="Helical" evidence="1">
    <location>
        <begin position="65"/>
        <end position="87"/>
    </location>
</feature>
<dbReference type="AlphaFoldDB" id="A0AAU6Q4J1"/>
<dbReference type="RefSeq" id="WP_339096478.1">
    <property type="nucleotide sequence ID" value="NZ_CP149782.1"/>
</dbReference>
<protein>
    <recommendedName>
        <fullName evidence="3">Apolipoprotein N-acyltransferase</fullName>
    </recommendedName>
</protein>
<keyword evidence="1" id="KW-1133">Transmembrane helix</keyword>
<feature type="transmembrane region" description="Helical" evidence="1">
    <location>
        <begin position="99"/>
        <end position="127"/>
    </location>
</feature>
<sequence>MNAARPHFPLLGAGFGLLATTWAWPSPWRWLLLTLLLYALASLARRSEPLWRGALVGLSAGLNSAWLTLWLGWPVGLALGALNLAAASPLTRSPRFRQWLGWGGWLLPLAWPATVLGAGAFALHLLVPCSVRRVTLNRATGSIVLVGGWLWWPGYRGGYSLGQFAFLTPDALDLLAHETGHTLNNAAFGSLFHFVGAADELLLPLVFPARRWADAYAERVAESHNAHSAERRLVRLWQA</sequence>